<gene>
    <name evidence="2" type="ORF">E6W39_33900</name>
</gene>
<feature type="region of interest" description="Disordered" evidence="1">
    <location>
        <begin position="1"/>
        <end position="30"/>
    </location>
</feature>
<reference evidence="2 3" key="1">
    <citation type="submission" date="2019-06" db="EMBL/GenBank/DDBJ databases">
        <title>Description of Kitasatospora acidophila sp. nov. isolated from pine grove soil, and reclassification of Streptomyces novaecaesareae to Kitasatospora novaeceasareae comb. nov.</title>
        <authorList>
            <person name="Kim M.J."/>
        </authorList>
    </citation>
    <scope>NUCLEOTIDE SEQUENCE [LARGE SCALE GENOMIC DNA]</scope>
    <source>
        <strain evidence="2 3">MMS16-CNU292</strain>
    </source>
</reference>
<organism evidence="2 3">
    <name type="scientific">Kitasatospora acidiphila</name>
    <dbReference type="NCBI Taxonomy" id="2567942"/>
    <lineage>
        <taxon>Bacteria</taxon>
        <taxon>Bacillati</taxon>
        <taxon>Actinomycetota</taxon>
        <taxon>Actinomycetes</taxon>
        <taxon>Kitasatosporales</taxon>
        <taxon>Streptomycetaceae</taxon>
        <taxon>Kitasatospora</taxon>
    </lineage>
</organism>
<proteinExistence type="predicted"/>
<dbReference type="SUPFAM" id="SSF54862">
    <property type="entry name" value="4Fe-4S ferredoxins"/>
    <property type="match status" value="1"/>
</dbReference>
<evidence type="ECO:0000313" key="3">
    <source>
        <dbReference type="Proteomes" id="UP000319103"/>
    </source>
</evidence>
<name>A0A540WBK1_9ACTN</name>
<evidence type="ECO:0000256" key="1">
    <source>
        <dbReference type="SAM" id="MobiDB-lite"/>
    </source>
</evidence>
<accession>A0A540WBK1</accession>
<comment type="caution">
    <text evidence="2">The sequence shown here is derived from an EMBL/GenBank/DDBJ whole genome shotgun (WGS) entry which is preliminary data.</text>
</comment>
<dbReference type="OrthoDB" id="4557285at2"/>
<dbReference type="Proteomes" id="UP000319103">
    <property type="component" value="Unassembled WGS sequence"/>
</dbReference>
<evidence type="ECO:0000313" key="2">
    <source>
        <dbReference type="EMBL" id="TQF06297.1"/>
    </source>
</evidence>
<dbReference type="Pfam" id="PF13459">
    <property type="entry name" value="Fer4_15"/>
    <property type="match status" value="1"/>
</dbReference>
<dbReference type="Gene3D" id="3.30.70.20">
    <property type="match status" value="1"/>
</dbReference>
<dbReference type="AlphaFoldDB" id="A0A540WBK1"/>
<keyword evidence="3" id="KW-1185">Reference proteome</keyword>
<sequence length="99" mass="10112">MATGPAHPQPADPAGHLVSAQDAQQGEQGGLTVSVDRLRCAGTGLCVASAPDDLALSDGRARPLRARTDALDEVVEAAELCPMEAITVRRAATGEQLAP</sequence>
<protein>
    <submittedName>
        <fullName evidence="2">Ferredoxin</fullName>
    </submittedName>
</protein>
<dbReference type="EMBL" id="VIGB01000003">
    <property type="protein sequence ID" value="TQF06297.1"/>
    <property type="molecule type" value="Genomic_DNA"/>
</dbReference>